<evidence type="ECO:0000256" key="5">
    <source>
        <dbReference type="ARBA" id="ARBA00022741"/>
    </source>
</evidence>
<evidence type="ECO:0000256" key="6">
    <source>
        <dbReference type="ARBA" id="ARBA00022840"/>
    </source>
</evidence>
<dbReference type="PANTHER" id="PTHR11933:SF5">
    <property type="entry name" value="MITOCHONDRIAL TRNA-SPECIFIC 2-THIOURIDYLASE 1"/>
    <property type="match status" value="1"/>
</dbReference>
<dbReference type="NCBIfam" id="NF001138">
    <property type="entry name" value="PRK00143.1"/>
    <property type="match status" value="1"/>
</dbReference>
<evidence type="ECO:0000256" key="4">
    <source>
        <dbReference type="ARBA" id="ARBA00022694"/>
    </source>
</evidence>
<evidence type="ECO:0000256" key="10">
    <source>
        <dbReference type="HAMAP-Rule" id="MF_00144"/>
    </source>
</evidence>
<dbReference type="Pfam" id="PF20258">
    <property type="entry name" value="tRNA_Me_trans_C"/>
    <property type="match status" value="1"/>
</dbReference>
<dbReference type="InterPro" id="IPR023382">
    <property type="entry name" value="MnmA-like_central_sf"/>
</dbReference>
<dbReference type="CDD" id="cd01998">
    <property type="entry name" value="MnmA_TRMU-like"/>
    <property type="match status" value="1"/>
</dbReference>
<feature type="active site" description="Nucleophile" evidence="10">
    <location>
        <position position="119"/>
    </location>
</feature>
<evidence type="ECO:0000256" key="7">
    <source>
        <dbReference type="ARBA" id="ARBA00022884"/>
    </source>
</evidence>
<dbReference type="GO" id="GO:0002143">
    <property type="term" value="P:tRNA wobble position uridine thiolation"/>
    <property type="evidence" value="ECO:0007669"/>
    <property type="project" value="TreeGrafter"/>
</dbReference>
<gene>
    <name evidence="10" type="primary">mnmA</name>
    <name evidence="13" type="ORF">A3F15_01440</name>
</gene>
<comment type="function">
    <text evidence="10">Catalyzes the 2-thiolation of uridine at the wobble position (U34) of tRNA, leading to the formation of s(2)U34.</text>
</comment>
<dbReference type="InterPro" id="IPR046884">
    <property type="entry name" value="MnmA-like_central"/>
</dbReference>
<dbReference type="PANTHER" id="PTHR11933">
    <property type="entry name" value="TRNA 5-METHYLAMINOMETHYL-2-THIOURIDYLATE -METHYLTRANSFERASE"/>
    <property type="match status" value="1"/>
</dbReference>
<feature type="region of interest" description="Interaction with tRNA" evidence="10">
    <location>
        <begin position="323"/>
        <end position="324"/>
    </location>
</feature>
<keyword evidence="7 10" id="KW-0694">RNA-binding</keyword>
<feature type="domain" description="tRNA-specific 2-thiouridylase MnmA-like central" evidence="12">
    <location>
        <begin position="227"/>
        <end position="287"/>
    </location>
</feature>
<evidence type="ECO:0000256" key="1">
    <source>
        <dbReference type="ARBA" id="ARBA00022490"/>
    </source>
</evidence>
<dbReference type="GO" id="GO:0103016">
    <property type="term" value="F:tRNA-uridine 2-sulfurtransferase activity"/>
    <property type="evidence" value="ECO:0007669"/>
    <property type="project" value="UniProtKB-EC"/>
</dbReference>
<dbReference type="GO" id="GO:0005737">
    <property type="term" value="C:cytoplasm"/>
    <property type="evidence" value="ECO:0007669"/>
    <property type="project" value="UniProtKB-SubCell"/>
</dbReference>
<evidence type="ECO:0000313" key="14">
    <source>
        <dbReference type="Proteomes" id="UP000177078"/>
    </source>
</evidence>
<feature type="region of interest" description="Interaction with tRNA" evidence="10">
    <location>
        <begin position="169"/>
        <end position="171"/>
    </location>
</feature>
<accession>A0A1G2RET4</accession>
<dbReference type="EMBL" id="MHUC01000006">
    <property type="protein sequence ID" value="OHA71267.1"/>
    <property type="molecule type" value="Genomic_DNA"/>
</dbReference>
<keyword evidence="3 10" id="KW-0808">Transferase</keyword>
<organism evidence="13 14">
    <name type="scientific">Candidatus Wildermuthbacteria bacterium RIFCSPHIGHO2_12_FULL_40_12</name>
    <dbReference type="NCBI Taxonomy" id="1802457"/>
    <lineage>
        <taxon>Bacteria</taxon>
        <taxon>Candidatus Wildermuthiibacteriota</taxon>
    </lineage>
</organism>
<evidence type="ECO:0000259" key="12">
    <source>
        <dbReference type="Pfam" id="PF20259"/>
    </source>
</evidence>
<dbReference type="GO" id="GO:0005524">
    <property type="term" value="F:ATP binding"/>
    <property type="evidence" value="ECO:0007669"/>
    <property type="project" value="UniProtKB-KW"/>
</dbReference>
<dbReference type="InterPro" id="IPR014729">
    <property type="entry name" value="Rossmann-like_a/b/a_fold"/>
</dbReference>
<dbReference type="Gene3D" id="3.40.50.620">
    <property type="entry name" value="HUPs"/>
    <property type="match status" value="1"/>
</dbReference>
<keyword evidence="1 10" id="KW-0963">Cytoplasm</keyword>
<evidence type="ECO:0000313" key="13">
    <source>
        <dbReference type="EMBL" id="OHA71267.1"/>
    </source>
</evidence>
<feature type="binding site" evidence="10">
    <location>
        <begin position="24"/>
        <end position="31"/>
    </location>
    <ligand>
        <name>ATP</name>
        <dbReference type="ChEBI" id="CHEBI:30616"/>
    </ligand>
</feature>
<dbReference type="GO" id="GO:0000049">
    <property type="term" value="F:tRNA binding"/>
    <property type="evidence" value="ECO:0007669"/>
    <property type="project" value="UniProtKB-KW"/>
</dbReference>
<feature type="site" description="Interaction with tRNA" evidence="10">
    <location>
        <position position="356"/>
    </location>
</feature>
<evidence type="ECO:0000256" key="3">
    <source>
        <dbReference type="ARBA" id="ARBA00022679"/>
    </source>
</evidence>
<proteinExistence type="inferred from homology"/>
<comment type="catalytic activity">
    <reaction evidence="9 10">
        <text>S-sulfanyl-L-cysteinyl-[protein] + uridine(34) in tRNA + AH2 + ATP = 2-thiouridine(34) in tRNA + L-cysteinyl-[protein] + A + AMP + diphosphate + H(+)</text>
        <dbReference type="Rhea" id="RHEA:47032"/>
        <dbReference type="Rhea" id="RHEA-COMP:10131"/>
        <dbReference type="Rhea" id="RHEA-COMP:11726"/>
        <dbReference type="Rhea" id="RHEA-COMP:11727"/>
        <dbReference type="Rhea" id="RHEA-COMP:11728"/>
        <dbReference type="ChEBI" id="CHEBI:13193"/>
        <dbReference type="ChEBI" id="CHEBI:15378"/>
        <dbReference type="ChEBI" id="CHEBI:17499"/>
        <dbReference type="ChEBI" id="CHEBI:29950"/>
        <dbReference type="ChEBI" id="CHEBI:30616"/>
        <dbReference type="ChEBI" id="CHEBI:33019"/>
        <dbReference type="ChEBI" id="CHEBI:61963"/>
        <dbReference type="ChEBI" id="CHEBI:65315"/>
        <dbReference type="ChEBI" id="CHEBI:87170"/>
        <dbReference type="ChEBI" id="CHEBI:456215"/>
        <dbReference type="EC" id="2.8.1.13"/>
    </reaction>
</comment>
<dbReference type="HAMAP" id="MF_00144">
    <property type="entry name" value="tRNA_thiouridyl_MnmA"/>
    <property type="match status" value="1"/>
</dbReference>
<evidence type="ECO:0000256" key="8">
    <source>
        <dbReference type="ARBA" id="ARBA00023157"/>
    </source>
</evidence>
<sequence>MVEIKSKKPRTKISSVRGRRVLVAMSGGVDSSVAATLLKKEGYEVEGAYMKNFSPESWQGVISKDCPWEAEMKDVEQVCKILGIKWRSFNFEEEYQDKVIDYFFDEYALGRTPNPDVMCNKEIKFGIFLQKAKELGFDYIATGHYVRRQEFVDLEPIRYSLMTAVDENKDQSYFLWALTQEQLKYCLFPISDYTKPQVRKLAREFGLPNSEKKDSQGLCFVGHIKLKDFLNQRLPQKQGVVALSDGKVIGKHDGIYPYTIGQRKGIGLPGGPYFVIDKNPFSKILTITNDEKDLYKKDLVIENVNWISGKQPDSPSKVYVKIRYRAKSVPVTIYKLSTNYYELIFKEPQRAIAPGQSAVFYLKDEMLGGGIIQ</sequence>
<evidence type="ECO:0000256" key="2">
    <source>
        <dbReference type="ARBA" id="ARBA00022555"/>
    </source>
</evidence>
<comment type="similarity">
    <text evidence="10">Belongs to the MnmA/TRMU family.</text>
</comment>
<keyword evidence="4 10" id="KW-0819">tRNA processing</keyword>
<feature type="region of interest" description="Interaction with target base in tRNA" evidence="10">
    <location>
        <begin position="114"/>
        <end position="116"/>
    </location>
</feature>
<feature type="site" description="Interaction with tRNA" evidence="10">
    <location>
        <position position="144"/>
    </location>
</feature>
<dbReference type="SUPFAM" id="SSF52402">
    <property type="entry name" value="Adenine nucleotide alpha hydrolases-like"/>
    <property type="match status" value="1"/>
</dbReference>
<dbReference type="STRING" id="1802457.A3F15_01440"/>
<dbReference type="Pfam" id="PF20259">
    <property type="entry name" value="tRNA_Me_trans_M"/>
    <property type="match status" value="1"/>
</dbReference>
<comment type="subcellular location">
    <subcellularLocation>
        <location evidence="10">Cytoplasm</location>
    </subcellularLocation>
</comment>
<dbReference type="Gene3D" id="2.30.30.280">
    <property type="entry name" value="Adenine nucleotide alpha hydrolases-like domains"/>
    <property type="match status" value="1"/>
</dbReference>
<comment type="caution">
    <text evidence="13">The sequence shown here is derived from an EMBL/GenBank/DDBJ whole genome shotgun (WGS) entry which is preliminary data.</text>
</comment>
<dbReference type="EC" id="2.8.1.13" evidence="10"/>
<dbReference type="Pfam" id="PF03054">
    <property type="entry name" value="tRNA_Me_trans"/>
    <property type="match status" value="1"/>
</dbReference>
<keyword evidence="2 10" id="KW-0820">tRNA-binding</keyword>
<name>A0A1G2RET4_9BACT</name>
<dbReference type="InterPro" id="IPR004506">
    <property type="entry name" value="MnmA-like"/>
</dbReference>
<dbReference type="Proteomes" id="UP000177078">
    <property type="component" value="Unassembled WGS sequence"/>
</dbReference>
<keyword evidence="5 10" id="KW-0547">Nucleotide-binding</keyword>
<comment type="caution">
    <text evidence="10">Lacks conserved residue(s) required for the propagation of feature annotation.</text>
</comment>
<keyword evidence="8" id="KW-1015">Disulfide bond</keyword>
<feature type="domain" description="tRNA-specific 2-thiouridylase MnmA-like C-terminal" evidence="11">
    <location>
        <begin position="297"/>
        <end position="372"/>
    </location>
</feature>
<protein>
    <recommendedName>
        <fullName evidence="10">tRNA-specific 2-thiouridylase MnmA</fullName>
        <ecNumber evidence="10">2.8.1.13</ecNumber>
    </recommendedName>
</protein>
<dbReference type="Gene3D" id="2.40.30.10">
    <property type="entry name" value="Translation factors"/>
    <property type="match status" value="1"/>
</dbReference>
<dbReference type="FunFam" id="2.40.30.10:FF:000023">
    <property type="entry name" value="tRNA-specific 2-thiouridylase MnmA"/>
    <property type="match status" value="1"/>
</dbReference>
<dbReference type="AlphaFoldDB" id="A0A1G2RET4"/>
<reference evidence="13 14" key="1">
    <citation type="journal article" date="2016" name="Nat. Commun.">
        <title>Thousands of microbial genomes shed light on interconnected biogeochemical processes in an aquifer system.</title>
        <authorList>
            <person name="Anantharaman K."/>
            <person name="Brown C.T."/>
            <person name="Hug L.A."/>
            <person name="Sharon I."/>
            <person name="Castelle C.J."/>
            <person name="Probst A.J."/>
            <person name="Thomas B.C."/>
            <person name="Singh A."/>
            <person name="Wilkins M.J."/>
            <person name="Karaoz U."/>
            <person name="Brodie E.L."/>
            <person name="Williams K.H."/>
            <person name="Hubbard S.S."/>
            <person name="Banfield J.F."/>
        </authorList>
    </citation>
    <scope>NUCLEOTIDE SEQUENCE [LARGE SCALE GENOMIC DNA]</scope>
</reference>
<keyword evidence="6 10" id="KW-0067">ATP-binding</keyword>
<dbReference type="InterPro" id="IPR046885">
    <property type="entry name" value="MnmA-like_C"/>
</dbReference>
<feature type="binding site" evidence="10">
    <location>
        <position position="50"/>
    </location>
    <ligand>
        <name>ATP</name>
        <dbReference type="ChEBI" id="CHEBI:30616"/>
    </ligand>
</feature>
<evidence type="ECO:0000259" key="11">
    <source>
        <dbReference type="Pfam" id="PF20258"/>
    </source>
</evidence>
<feature type="active site" description="Cysteine persulfide intermediate" evidence="10">
    <location>
        <position position="219"/>
    </location>
</feature>
<feature type="binding site" evidence="10">
    <location>
        <position position="143"/>
    </location>
    <ligand>
        <name>ATP</name>
        <dbReference type="ChEBI" id="CHEBI:30616"/>
    </ligand>
</feature>
<evidence type="ECO:0000256" key="9">
    <source>
        <dbReference type="ARBA" id="ARBA00051542"/>
    </source>
</evidence>
<dbReference type="NCBIfam" id="TIGR00420">
    <property type="entry name" value="trmU"/>
    <property type="match status" value="1"/>
</dbReference>
<dbReference type="FunFam" id="3.40.50.620:FF:000115">
    <property type="entry name" value="tRNA-specific 2-thiouridylase MnmA"/>
    <property type="match status" value="1"/>
</dbReference>